<dbReference type="Proteomes" id="UP000295689">
    <property type="component" value="Unassembled WGS sequence"/>
</dbReference>
<feature type="domain" description="PA" evidence="1">
    <location>
        <begin position="162"/>
        <end position="237"/>
    </location>
</feature>
<dbReference type="PANTHER" id="PTHR12147">
    <property type="entry name" value="METALLOPEPTIDASE M28 FAMILY MEMBER"/>
    <property type="match status" value="1"/>
</dbReference>
<keyword evidence="3" id="KW-0645">Protease</keyword>
<dbReference type="InterPro" id="IPR003137">
    <property type="entry name" value="PA_domain"/>
</dbReference>
<feature type="domain" description="Peptidase M28" evidence="2">
    <location>
        <begin position="262"/>
        <end position="459"/>
    </location>
</feature>
<dbReference type="Pfam" id="PF04389">
    <property type="entry name" value="Peptidase_M28"/>
    <property type="match status" value="1"/>
</dbReference>
<evidence type="ECO:0000259" key="2">
    <source>
        <dbReference type="Pfam" id="PF04389"/>
    </source>
</evidence>
<keyword evidence="3" id="KW-0031">Aminopeptidase</keyword>
<name>A0A4R2B789_9BACI</name>
<dbReference type="InterPro" id="IPR007484">
    <property type="entry name" value="Peptidase_M28"/>
</dbReference>
<gene>
    <name evidence="3" type="ORF">EV146_1111</name>
</gene>
<evidence type="ECO:0000259" key="1">
    <source>
        <dbReference type="Pfam" id="PF02225"/>
    </source>
</evidence>
<evidence type="ECO:0000313" key="4">
    <source>
        <dbReference type="Proteomes" id="UP000295689"/>
    </source>
</evidence>
<dbReference type="Pfam" id="PF02225">
    <property type="entry name" value="PA"/>
    <property type="match status" value="1"/>
</dbReference>
<dbReference type="GO" id="GO:0006508">
    <property type="term" value="P:proteolysis"/>
    <property type="evidence" value="ECO:0007669"/>
    <property type="project" value="InterPro"/>
</dbReference>
<reference evidence="3 4" key="1">
    <citation type="journal article" date="2015" name="Stand. Genomic Sci.">
        <title>Genomic Encyclopedia of Bacterial and Archaeal Type Strains, Phase III: the genomes of soil and plant-associated and newly described type strains.</title>
        <authorList>
            <person name="Whitman W.B."/>
            <person name="Woyke T."/>
            <person name="Klenk H.P."/>
            <person name="Zhou Y."/>
            <person name="Lilburn T.G."/>
            <person name="Beck B.J."/>
            <person name="De Vos P."/>
            <person name="Vandamme P."/>
            <person name="Eisen J.A."/>
            <person name="Garrity G."/>
            <person name="Hugenholtz P."/>
            <person name="Kyrpides N.C."/>
        </authorList>
    </citation>
    <scope>NUCLEOTIDE SEQUENCE [LARGE SCALE GENOMIC DNA]</scope>
    <source>
        <strain evidence="3 4">CV53</strain>
    </source>
</reference>
<accession>A0A4R2B789</accession>
<dbReference type="InterPro" id="IPR046450">
    <property type="entry name" value="PA_dom_sf"/>
</dbReference>
<dbReference type="SUPFAM" id="SSF53187">
    <property type="entry name" value="Zn-dependent exopeptidases"/>
    <property type="match status" value="1"/>
</dbReference>
<dbReference type="EMBL" id="SLVV01000011">
    <property type="protein sequence ID" value="TCN22165.1"/>
    <property type="molecule type" value="Genomic_DNA"/>
</dbReference>
<dbReference type="CDD" id="cd02133">
    <property type="entry name" value="PA_C5a_like"/>
    <property type="match status" value="1"/>
</dbReference>
<dbReference type="Gene3D" id="3.50.30.30">
    <property type="match status" value="1"/>
</dbReference>
<dbReference type="InterPro" id="IPR045175">
    <property type="entry name" value="M28_fam"/>
</dbReference>
<sequence>MKANTSCSGIKNREVFVLKKRSAVLFSTILVTSGLYFAPAPLPGQSVDAAQTEVNPSSKAFDQKVIARINAERMYQDVYHLTETIGPRVTGTEEEQQAAEYIKQVLASYGYKVETQEFSIPDKMVGDLHTSDQQEVLVNIPAGSGDTPAAGITAQVFDGGFGREADFTAEAAGKIALISRGEGLAFKQKVDNALAAGAIGVLIYNNVDQPGPLNPSLGGGEVAIPVGGITKESGEVLLKDIVAQNKTITLNVKRIANAKSQNIVATRKPQKGKDHEIVHVSAHFDSVPFAKGASDNASGTAVALELARVLKSYPIDKELRFVFVGAEEIGLVGSQHYVSQLSEEEIGRSIANFNMDMVGTSWENATAIYMNTLDGKANIVTEAAQAAAERIGTPSELIVYQRGASDHVSFYDAGIPAVNFIRREPGTAALEPYYHTPLDTIEHVSAERLKEVGDLVGAAVYSVVRK</sequence>
<keyword evidence="3" id="KW-0378">Hydrolase</keyword>
<dbReference type="Gene3D" id="3.40.630.10">
    <property type="entry name" value="Zn peptidases"/>
    <property type="match status" value="1"/>
</dbReference>
<keyword evidence="4" id="KW-1185">Reference proteome</keyword>
<protein>
    <submittedName>
        <fullName evidence="3">Aminopeptidase YwaD</fullName>
    </submittedName>
</protein>
<dbReference type="PANTHER" id="PTHR12147:SF26">
    <property type="entry name" value="PEPTIDASE M28 DOMAIN-CONTAINING PROTEIN"/>
    <property type="match status" value="1"/>
</dbReference>
<dbReference type="AlphaFoldDB" id="A0A4R2B789"/>
<comment type="caution">
    <text evidence="3">The sequence shown here is derived from an EMBL/GenBank/DDBJ whole genome shotgun (WGS) entry which is preliminary data.</text>
</comment>
<proteinExistence type="predicted"/>
<organism evidence="3 4">
    <name type="scientific">Mesobacillus foraminis</name>
    <dbReference type="NCBI Taxonomy" id="279826"/>
    <lineage>
        <taxon>Bacteria</taxon>
        <taxon>Bacillati</taxon>
        <taxon>Bacillota</taxon>
        <taxon>Bacilli</taxon>
        <taxon>Bacillales</taxon>
        <taxon>Bacillaceae</taxon>
        <taxon>Mesobacillus</taxon>
    </lineage>
</organism>
<dbReference type="SUPFAM" id="SSF52025">
    <property type="entry name" value="PA domain"/>
    <property type="match status" value="1"/>
</dbReference>
<dbReference type="GO" id="GO:0004177">
    <property type="term" value="F:aminopeptidase activity"/>
    <property type="evidence" value="ECO:0007669"/>
    <property type="project" value="UniProtKB-KW"/>
</dbReference>
<evidence type="ECO:0000313" key="3">
    <source>
        <dbReference type="EMBL" id="TCN22165.1"/>
    </source>
</evidence>
<dbReference type="GO" id="GO:0008235">
    <property type="term" value="F:metalloexopeptidase activity"/>
    <property type="evidence" value="ECO:0007669"/>
    <property type="project" value="InterPro"/>
</dbReference>